<dbReference type="AlphaFoldDB" id="A0A833Z445"/>
<reference evidence="1 2" key="1">
    <citation type="journal article" date="2020" name="Nature">
        <title>Six reference-quality genomes reveal evolution of bat adaptations.</title>
        <authorList>
            <person name="Jebb D."/>
            <person name="Huang Z."/>
            <person name="Pippel M."/>
            <person name="Hughes G.M."/>
            <person name="Lavrichenko K."/>
            <person name="Devanna P."/>
            <person name="Winkler S."/>
            <person name="Jermiin L.S."/>
            <person name="Skirmuntt E.C."/>
            <person name="Katzourakis A."/>
            <person name="Burkitt-Gray L."/>
            <person name="Ray D.A."/>
            <person name="Sullivan K.A.M."/>
            <person name="Roscito J.G."/>
            <person name="Kirilenko B.M."/>
            <person name="Davalos L.M."/>
            <person name="Corthals A.P."/>
            <person name="Power M.L."/>
            <person name="Jones G."/>
            <person name="Ransome R.D."/>
            <person name="Dechmann D.K.N."/>
            <person name="Locatelli A.G."/>
            <person name="Puechmaille S.J."/>
            <person name="Fedrigo O."/>
            <person name="Jarvis E.D."/>
            <person name="Hiller M."/>
            <person name="Vernes S.C."/>
            <person name="Myers E.W."/>
            <person name="Teeling E.C."/>
        </authorList>
    </citation>
    <scope>NUCLEOTIDE SEQUENCE [LARGE SCALE GENOMIC DNA]</scope>
    <source>
        <strain evidence="1">Bat1K_MPI-CBG_1</strain>
    </source>
</reference>
<evidence type="ECO:0000313" key="1">
    <source>
        <dbReference type="EMBL" id="KAF6088467.1"/>
    </source>
</evidence>
<name>A0A833Z445_9CHIR</name>
<proteinExistence type="predicted"/>
<sequence>MDTAGQDPPHLCVPSKFSPALCEFKTGRKRPFIKNMTLGPLFLNDSNATQLLLLWQMDNECVFSLPSSSLPSKAPKQRGQVGPCSCPNVPLCRGPHFASNSPGLISASGASAALCSTLRTCCLY</sequence>
<organism evidence="1 2">
    <name type="scientific">Phyllostomus discolor</name>
    <name type="common">pale spear-nosed bat</name>
    <dbReference type="NCBI Taxonomy" id="89673"/>
    <lineage>
        <taxon>Eukaryota</taxon>
        <taxon>Metazoa</taxon>
        <taxon>Chordata</taxon>
        <taxon>Craniata</taxon>
        <taxon>Vertebrata</taxon>
        <taxon>Euteleostomi</taxon>
        <taxon>Mammalia</taxon>
        <taxon>Eutheria</taxon>
        <taxon>Laurasiatheria</taxon>
        <taxon>Chiroptera</taxon>
        <taxon>Yangochiroptera</taxon>
        <taxon>Phyllostomidae</taxon>
        <taxon>Phyllostominae</taxon>
        <taxon>Phyllostomus</taxon>
    </lineage>
</organism>
<dbReference type="Proteomes" id="UP000664940">
    <property type="component" value="Unassembled WGS sequence"/>
</dbReference>
<dbReference type="EMBL" id="JABVXQ010000010">
    <property type="protein sequence ID" value="KAF6088467.1"/>
    <property type="molecule type" value="Genomic_DNA"/>
</dbReference>
<evidence type="ECO:0000313" key="2">
    <source>
        <dbReference type="Proteomes" id="UP000664940"/>
    </source>
</evidence>
<accession>A0A833Z445</accession>
<comment type="caution">
    <text evidence="1">The sequence shown here is derived from an EMBL/GenBank/DDBJ whole genome shotgun (WGS) entry which is preliminary data.</text>
</comment>
<protein>
    <submittedName>
        <fullName evidence="1">Uncharacterized protein</fullName>
    </submittedName>
</protein>
<gene>
    <name evidence="1" type="ORF">HJG60_008292</name>
</gene>